<dbReference type="GO" id="GO:0005525">
    <property type="term" value="F:GTP binding"/>
    <property type="evidence" value="ECO:0007669"/>
    <property type="project" value="UniProtKB-KW"/>
</dbReference>
<keyword evidence="2" id="KW-0547">Nucleotide-binding</keyword>
<dbReference type="GO" id="GO:0000287">
    <property type="term" value="F:magnesium ion binding"/>
    <property type="evidence" value="ECO:0007669"/>
    <property type="project" value="InterPro"/>
</dbReference>
<comment type="similarity">
    <text evidence="1">Belongs to the TRAFAC class OBG-HflX-like GTPase superfamily. OBG GTPase family.</text>
</comment>
<protein>
    <submittedName>
        <fullName evidence="7">GTPase</fullName>
    </submittedName>
</protein>
<dbReference type="Pfam" id="PF01926">
    <property type="entry name" value="MMR_HSR1"/>
    <property type="match status" value="1"/>
</dbReference>
<dbReference type="SUPFAM" id="SSF82051">
    <property type="entry name" value="Obg GTP-binding protein N-terminal domain"/>
    <property type="match status" value="1"/>
</dbReference>
<feature type="domain" description="Obg" evidence="6">
    <location>
        <begin position="6"/>
        <end position="227"/>
    </location>
</feature>
<sequence>MFRQGNTFVDHIMVTVRGGKGGSGAAALTASLRGPSSPSGGNGGPGGSIYLITSPSLTSLATLKKRVIGGQGSSGSGSFKHGRRGEDILITVPVGTIVRETHREGEEERTIREENEMGLDREERRKRRWLRWFITHPSAGGEVSQEEYAEAETLLRKEGRWVPKVPDLDDPDHPPIYLDLDKKLDRPILLATGGLGGLGNPFFTSPRIASRGILPPNQTFEFELKILSDVGLVGFPNSGKSTLLRALTGRKAEVADYEFTTLNPQIGVVRVWEDGKWAGALDLEGGEAVEETWREREDDEIARLLGEELPSMRAKAKPSNLAKVDEASTEVQDTDVSIPRGGGKGQVERIRFTLSDNPGLLPLASQNVGLGHSFLRSIERSPVLVYVLDLTRPDPSSDLNVLKNELEEYKEGLSGRAGIVVLNKADQVDEDEGRKKIDRLKAAAAGEGEDQGVEVIPLSGKYGLGVERLVDTLAKKVEIAREEKVKDAQTQEQAKQAKREQARAERLAAAAAEANRSGSGFGLRR</sequence>
<accession>A0A1B9GU54</accession>
<dbReference type="InterPro" id="IPR027417">
    <property type="entry name" value="P-loop_NTPase"/>
</dbReference>
<evidence type="ECO:0000256" key="4">
    <source>
        <dbReference type="SAM" id="MobiDB-lite"/>
    </source>
</evidence>
<organism evidence="7 8">
    <name type="scientific">Kwoniella heveanensis BCC8398</name>
    <dbReference type="NCBI Taxonomy" id="1296120"/>
    <lineage>
        <taxon>Eukaryota</taxon>
        <taxon>Fungi</taxon>
        <taxon>Dikarya</taxon>
        <taxon>Basidiomycota</taxon>
        <taxon>Agaricomycotina</taxon>
        <taxon>Tremellomycetes</taxon>
        <taxon>Tremellales</taxon>
        <taxon>Cryptococcaceae</taxon>
        <taxon>Kwoniella</taxon>
    </lineage>
</organism>
<evidence type="ECO:0000256" key="1">
    <source>
        <dbReference type="ARBA" id="ARBA00007699"/>
    </source>
</evidence>
<dbReference type="Gene3D" id="2.70.210.12">
    <property type="entry name" value="GTP1/OBG domain"/>
    <property type="match status" value="1"/>
</dbReference>
<keyword evidence="8" id="KW-1185">Reference proteome</keyword>
<gene>
    <name evidence="7" type="ORF">I316_03899</name>
</gene>
<dbReference type="OrthoDB" id="347018at2759"/>
<name>A0A1B9GU54_9TREE</name>
<keyword evidence="3" id="KW-0342">GTP-binding</keyword>
<feature type="compositionally biased region" description="Basic and acidic residues" evidence="4">
    <location>
        <begin position="483"/>
        <end position="506"/>
    </location>
</feature>
<dbReference type="InterPro" id="IPR045086">
    <property type="entry name" value="OBG_GTPase"/>
</dbReference>
<dbReference type="InterPro" id="IPR031167">
    <property type="entry name" value="G_OBG"/>
</dbReference>
<dbReference type="STRING" id="1296120.A0A1B9GU54"/>
<reference evidence="7 8" key="1">
    <citation type="submission" date="2013-07" db="EMBL/GenBank/DDBJ databases">
        <title>The Genome Sequence of Cryptococcus heveanensis BCC8398.</title>
        <authorList>
            <consortium name="The Broad Institute Genome Sequencing Platform"/>
            <person name="Cuomo C."/>
            <person name="Litvintseva A."/>
            <person name="Chen Y."/>
            <person name="Heitman J."/>
            <person name="Sun S."/>
            <person name="Springer D."/>
            <person name="Dromer F."/>
            <person name="Young S.K."/>
            <person name="Zeng Q."/>
            <person name="Gargeya S."/>
            <person name="Fitzgerald M."/>
            <person name="Abouelleil A."/>
            <person name="Alvarado L."/>
            <person name="Berlin A.M."/>
            <person name="Chapman S.B."/>
            <person name="Dewar J."/>
            <person name="Goldberg J."/>
            <person name="Griggs A."/>
            <person name="Gujja S."/>
            <person name="Hansen M."/>
            <person name="Howarth C."/>
            <person name="Imamovic A."/>
            <person name="Larimer J."/>
            <person name="McCowan C."/>
            <person name="Murphy C."/>
            <person name="Pearson M."/>
            <person name="Priest M."/>
            <person name="Roberts A."/>
            <person name="Saif S."/>
            <person name="Shea T."/>
            <person name="Sykes S."/>
            <person name="Wortman J."/>
            <person name="Nusbaum C."/>
            <person name="Birren B."/>
        </authorList>
    </citation>
    <scope>NUCLEOTIDE SEQUENCE [LARGE SCALE GENOMIC DNA]</scope>
    <source>
        <strain evidence="7 8">BCC8398</strain>
    </source>
</reference>
<dbReference type="PANTHER" id="PTHR11702">
    <property type="entry name" value="DEVELOPMENTALLY REGULATED GTP-BINDING PROTEIN-RELATED"/>
    <property type="match status" value="1"/>
</dbReference>
<evidence type="ECO:0000256" key="3">
    <source>
        <dbReference type="ARBA" id="ARBA00023134"/>
    </source>
</evidence>
<dbReference type="InterPro" id="IPR006073">
    <property type="entry name" value="GTP-bd"/>
</dbReference>
<dbReference type="GO" id="GO:0005739">
    <property type="term" value="C:mitochondrion"/>
    <property type="evidence" value="ECO:0007669"/>
    <property type="project" value="TreeGrafter"/>
</dbReference>
<dbReference type="PRINTS" id="PR00326">
    <property type="entry name" value="GTP1OBG"/>
</dbReference>
<feature type="domain" description="OBG-type G" evidence="5">
    <location>
        <begin position="228"/>
        <end position="478"/>
    </location>
</feature>
<feature type="compositionally biased region" description="Low complexity" evidence="4">
    <location>
        <begin position="25"/>
        <end position="39"/>
    </location>
</feature>
<feature type="region of interest" description="Disordered" evidence="4">
    <location>
        <begin position="483"/>
        <end position="525"/>
    </location>
</feature>
<evidence type="ECO:0000256" key="2">
    <source>
        <dbReference type="ARBA" id="ARBA00022741"/>
    </source>
</evidence>
<dbReference type="GO" id="GO:0042254">
    <property type="term" value="P:ribosome biogenesis"/>
    <property type="evidence" value="ECO:0007669"/>
    <property type="project" value="UniProtKB-UniRule"/>
</dbReference>
<evidence type="ECO:0000313" key="8">
    <source>
        <dbReference type="Proteomes" id="UP000092666"/>
    </source>
</evidence>
<dbReference type="PIRSF" id="PIRSF002401">
    <property type="entry name" value="GTP_bd_Obg/CgtA"/>
    <property type="match status" value="1"/>
</dbReference>
<feature type="region of interest" description="Disordered" evidence="4">
    <location>
        <begin position="316"/>
        <end position="343"/>
    </location>
</feature>
<dbReference type="PROSITE" id="PS51883">
    <property type="entry name" value="OBG"/>
    <property type="match status" value="1"/>
</dbReference>
<dbReference type="CDD" id="cd01898">
    <property type="entry name" value="Obg"/>
    <property type="match status" value="1"/>
</dbReference>
<evidence type="ECO:0000259" key="6">
    <source>
        <dbReference type="PROSITE" id="PS51883"/>
    </source>
</evidence>
<dbReference type="GO" id="GO:0003924">
    <property type="term" value="F:GTPase activity"/>
    <property type="evidence" value="ECO:0007669"/>
    <property type="project" value="InterPro"/>
</dbReference>
<dbReference type="InterPro" id="IPR014100">
    <property type="entry name" value="GTP-bd_Obg/CgtA"/>
</dbReference>
<evidence type="ECO:0000313" key="7">
    <source>
        <dbReference type="EMBL" id="OCF34385.1"/>
    </source>
</evidence>
<dbReference type="InterPro" id="IPR006169">
    <property type="entry name" value="GTP1_OBG_dom"/>
</dbReference>
<dbReference type="Pfam" id="PF01018">
    <property type="entry name" value="GTP1_OBG"/>
    <property type="match status" value="1"/>
</dbReference>
<feature type="region of interest" description="Disordered" evidence="4">
    <location>
        <begin position="23"/>
        <end position="47"/>
    </location>
</feature>
<dbReference type="PROSITE" id="PS51710">
    <property type="entry name" value="G_OBG"/>
    <property type="match status" value="1"/>
</dbReference>
<proteinExistence type="inferred from homology"/>
<dbReference type="PANTHER" id="PTHR11702:SF31">
    <property type="entry name" value="MITOCHONDRIAL RIBOSOME-ASSOCIATED GTPASE 2"/>
    <property type="match status" value="1"/>
</dbReference>
<dbReference type="InterPro" id="IPR036726">
    <property type="entry name" value="GTP1_OBG_dom_sf"/>
</dbReference>
<dbReference type="Proteomes" id="UP000092666">
    <property type="component" value="Unassembled WGS sequence"/>
</dbReference>
<evidence type="ECO:0000259" key="5">
    <source>
        <dbReference type="PROSITE" id="PS51710"/>
    </source>
</evidence>
<reference evidence="8" key="2">
    <citation type="submission" date="2013-12" db="EMBL/GenBank/DDBJ databases">
        <title>Evolution of pathogenesis and genome organization in the Tremellales.</title>
        <authorList>
            <person name="Cuomo C."/>
            <person name="Litvintseva A."/>
            <person name="Heitman J."/>
            <person name="Chen Y."/>
            <person name="Sun S."/>
            <person name="Springer D."/>
            <person name="Dromer F."/>
            <person name="Young S."/>
            <person name="Zeng Q."/>
            <person name="Chapman S."/>
            <person name="Gujja S."/>
            <person name="Saif S."/>
            <person name="Birren B."/>
        </authorList>
    </citation>
    <scope>NUCLEOTIDE SEQUENCE [LARGE SCALE GENOMIC DNA]</scope>
    <source>
        <strain evidence="8">BCC8398</strain>
    </source>
</reference>
<dbReference type="EMBL" id="KV700125">
    <property type="protein sequence ID" value="OCF34385.1"/>
    <property type="molecule type" value="Genomic_DNA"/>
</dbReference>
<dbReference type="SUPFAM" id="SSF52540">
    <property type="entry name" value="P-loop containing nucleoside triphosphate hydrolases"/>
    <property type="match status" value="1"/>
</dbReference>
<dbReference type="AlphaFoldDB" id="A0A1B9GU54"/>
<dbReference type="Gene3D" id="3.40.50.300">
    <property type="entry name" value="P-loop containing nucleotide triphosphate hydrolases"/>
    <property type="match status" value="1"/>
</dbReference>